<keyword evidence="3" id="KW-1185">Reference proteome</keyword>
<keyword evidence="2" id="KW-0489">Methyltransferase</keyword>
<evidence type="ECO:0000313" key="2">
    <source>
        <dbReference type="EMBL" id="SFD56014.1"/>
    </source>
</evidence>
<proteinExistence type="predicted"/>
<reference evidence="3" key="1">
    <citation type="submission" date="2016-10" db="EMBL/GenBank/DDBJ databases">
        <authorList>
            <person name="Varghese N."/>
            <person name="Submissions S."/>
        </authorList>
    </citation>
    <scope>NUCLEOTIDE SEQUENCE [LARGE SCALE GENOMIC DNA]</scope>
    <source>
        <strain evidence="3">DSM 22530</strain>
    </source>
</reference>
<dbReference type="CDD" id="cd02440">
    <property type="entry name" value="AdoMet_MTases"/>
    <property type="match status" value="1"/>
</dbReference>
<dbReference type="Proteomes" id="UP000199474">
    <property type="component" value="Unassembled WGS sequence"/>
</dbReference>
<dbReference type="Pfam" id="PF13649">
    <property type="entry name" value="Methyltransf_25"/>
    <property type="match status" value="1"/>
</dbReference>
<dbReference type="GO" id="GO:0032259">
    <property type="term" value="P:methylation"/>
    <property type="evidence" value="ECO:0007669"/>
    <property type="project" value="UniProtKB-KW"/>
</dbReference>
<dbReference type="InterPro" id="IPR050508">
    <property type="entry name" value="Methyltransf_Superfamily"/>
</dbReference>
<name>A0A1I1TBL5_9BACI</name>
<dbReference type="AlphaFoldDB" id="A0A1I1TBL5"/>
<dbReference type="Gene3D" id="2.20.25.110">
    <property type="entry name" value="S-adenosyl-L-methionine-dependent methyltransferases"/>
    <property type="match status" value="1"/>
</dbReference>
<evidence type="ECO:0000259" key="1">
    <source>
        <dbReference type="Pfam" id="PF13649"/>
    </source>
</evidence>
<dbReference type="InterPro" id="IPR041698">
    <property type="entry name" value="Methyltransf_25"/>
</dbReference>
<dbReference type="EMBL" id="FOMR01000002">
    <property type="protein sequence ID" value="SFD56014.1"/>
    <property type="molecule type" value="Genomic_DNA"/>
</dbReference>
<dbReference type="Gene3D" id="3.40.50.150">
    <property type="entry name" value="Vaccinia Virus protein VP39"/>
    <property type="match status" value="1"/>
</dbReference>
<feature type="domain" description="Methyltransferase" evidence="1">
    <location>
        <begin position="58"/>
        <end position="153"/>
    </location>
</feature>
<accession>A0A1I1TBL5</accession>
<evidence type="ECO:0000313" key="3">
    <source>
        <dbReference type="Proteomes" id="UP000199474"/>
    </source>
</evidence>
<keyword evidence="2" id="KW-0808">Transferase</keyword>
<organism evidence="2 3">
    <name type="scientific">Lentibacillus persicus</name>
    <dbReference type="NCBI Taxonomy" id="640948"/>
    <lineage>
        <taxon>Bacteria</taxon>
        <taxon>Bacillati</taxon>
        <taxon>Bacillota</taxon>
        <taxon>Bacilli</taxon>
        <taxon>Bacillales</taxon>
        <taxon>Bacillaceae</taxon>
        <taxon>Lentibacillus</taxon>
    </lineage>
</organism>
<dbReference type="InterPro" id="IPR029063">
    <property type="entry name" value="SAM-dependent_MTases_sf"/>
</dbReference>
<dbReference type="STRING" id="640948.SAMN05216238_102206"/>
<dbReference type="PANTHER" id="PTHR42912">
    <property type="entry name" value="METHYLTRANSFERASE"/>
    <property type="match status" value="1"/>
</dbReference>
<sequence length="267" mass="30942">MGRCIKSRPLCERERVIKMAYNQLAHYYDFLMRDAPYDKWHDFTNEMIREAGQSVESIVDLGCGTGEITTRLAKSGYQMTGVDFSSDMLSVAEQRGAKENLQIQWLQQDLLSLSGVENQDMAISYCDVVNYITEEDKLRKLFKNAADSLKSGGLFIFDVHSLNHVRHNLVNETFAEVYEDISYIWFCFEGEQDGEMYHDLTFFASDGDKYSRFDETHHQRTFSVELYRRLLQENGLAVQHLAADFSLNKKIDEDAERLFITAVKRSE</sequence>
<gene>
    <name evidence="2" type="ORF">SAMN05216238_102206</name>
</gene>
<dbReference type="SUPFAM" id="SSF53335">
    <property type="entry name" value="S-adenosyl-L-methionine-dependent methyltransferases"/>
    <property type="match status" value="1"/>
</dbReference>
<protein>
    <submittedName>
        <fullName evidence="2">Methyltransferase domain-containing protein</fullName>
    </submittedName>
</protein>
<dbReference type="GO" id="GO:0008168">
    <property type="term" value="F:methyltransferase activity"/>
    <property type="evidence" value="ECO:0007669"/>
    <property type="project" value="UniProtKB-KW"/>
</dbReference>